<name>A0A0X1KTZ7_9THEM</name>
<sequence length="310" mass="34444">MLQQKIVMVKSYLPPTQFGGRKTRLLSLNPEWLKVLGVSVEQGELCWALADFASNVVSCEERTVDVNQKNLIHILRQAFESAGQFHAVAIAMPGLIDSANNTVLISQALELKNFVLDGLIEKPFFLINDANAAAASYLSRAKNLVYFLLSIPYELSKPVGLGAGLIIDGKIYEGSNHSAGELGEGVPLTRKNVSLEDLEKDPAVLFEDGKTLDQFVENTAFKMATAINLVDPELFILGGDFKLLPEELLQRIVRKIEDQVTVRKVKTLNWQIDENGSRTVAVGAVRAFYERFFSDLDFAQRVIERKDARS</sequence>
<dbReference type="EMBL" id="CP007141">
    <property type="protein sequence ID" value="AJC74739.1"/>
    <property type="molecule type" value="Genomic_DNA"/>
</dbReference>
<proteinExistence type="predicted"/>
<keyword evidence="2" id="KW-1185">Reference proteome</keyword>
<dbReference type="OrthoDB" id="49514at2"/>
<dbReference type="Proteomes" id="UP000077469">
    <property type="component" value="Chromosome"/>
</dbReference>
<dbReference type="Gene3D" id="3.30.420.40">
    <property type="match status" value="3"/>
</dbReference>
<evidence type="ECO:0000313" key="2">
    <source>
        <dbReference type="Proteomes" id="UP000077469"/>
    </source>
</evidence>
<organism evidence="1 2">
    <name type="scientific">Pseudothermotoga hypogea DSM 11164 = NBRC 106472</name>
    <dbReference type="NCBI Taxonomy" id="1123384"/>
    <lineage>
        <taxon>Bacteria</taxon>
        <taxon>Thermotogati</taxon>
        <taxon>Thermotogota</taxon>
        <taxon>Thermotogae</taxon>
        <taxon>Thermotogales</taxon>
        <taxon>Thermotogaceae</taxon>
        <taxon>Pseudothermotoga</taxon>
    </lineage>
</organism>
<accession>A0A0X1KTZ7</accession>
<dbReference type="InterPro" id="IPR043129">
    <property type="entry name" value="ATPase_NBD"/>
</dbReference>
<dbReference type="PANTHER" id="PTHR18964">
    <property type="entry name" value="ROK (REPRESSOR, ORF, KINASE) FAMILY"/>
    <property type="match status" value="1"/>
</dbReference>
<reference evidence="1 2" key="1">
    <citation type="submission" date="2014-01" db="EMBL/GenBank/DDBJ databases">
        <title>Genome sequencing of Thermotog hypogea.</title>
        <authorList>
            <person name="Zhang X."/>
            <person name="Alvare G."/>
            <person name="Fristensky B."/>
            <person name="Chen L."/>
            <person name="Suen T."/>
            <person name="Chen Q."/>
            <person name="Ma K."/>
        </authorList>
    </citation>
    <scope>NUCLEOTIDE SEQUENCE [LARGE SCALE GENOMIC DNA]</scope>
    <source>
        <strain evidence="1 2">DSM 11164</strain>
    </source>
</reference>
<evidence type="ECO:0008006" key="3">
    <source>
        <dbReference type="Google" id="ProtNLM"/>
    </source>
</evidence>
<gene>
    <name evidence="1" type="ORF">AJ81_05225</name>
</gene>
<dbReference type="Pfam" id="PF00480">
    <property type="entry name" value="ROK"/>
    <property type="match status" value="1"/>
</dbReference>
<dbReference type="InterPro" id="IPR000600">
    <property type="entry name" value="ROK"/>
</dbReference>
<dbReference type="PaxDb" id="1123384-AJ81_05225"/>
<dbReference type="SUPFAM" id="SSF53067">
    <property type="entry name" value="Actin-like ATPase domain"/>
    <property type="match status" value="1"/>
</dbReference>
<protein>
    <recommendedName>
        <fullName evidence="3">ROK family protein</fullName>
    </recommendedName>
</protein>
<dbReference type="RefSeq" id="WP_031504994.1">
    <property type="nucleotide sequence ID" value="NC_022795.1"/>
</dbReference>
<dbReference type="CDD" id="cd23763">
    <property type="entry name" value="ASKHA_ATPase_ROK"/>
    <property type="match status" value="1"/>
</dbReference>
<dbReference type="STRING" id="1123384.AJ81_05225"/>
<evidence type="ECO:0000313" key="1">
    <source>
        <dbReference type="EMBL" id="AJC74739.1"/>
    </source>
</evidence>
<dbReference type="AlphaFoldDB" id="A0A0X1KTZ7"/>
<dbReference type="PANTHER" id="PTHR18964:SF110">
    <property type="entry name" value="TRANSCRIPTIONAL REGULATOR, XYLR-RELATED"/>
    <property type="match status" value="1"/>
</dbReference>
<dbReference type="PATRIC" id="fig|1123384.7.peg.1031"/>
<dbReference type="KEGG" id="phy:AJ81_05225"/>